<evidence type="ECO:0000313" key="9">
    <source>
        <dbReference type="EMBL" id="JAV85075.1"/>
    </source>
</evidence>
<dbReference type="Pfam" id="PF08395">
    <property type="entry name" value="7tm_7"/>
    <property type="match status" value="1"/>
</dbReference>
<evidence type="ECO:0000256" key="4">
    <source>
        <dbReference type="ARBA" id="ARBA00022989"/>
    </source>
</evidence>
<comment type="caution">
    <text evidence="8">Lacks conserved residue(s) required for the propagation of feature annotation.</text>
</comment>
<dbReference type="PANTHER" id="PTHR21143">
    <property type="entry name" value="INVERTEBRATE GUSTATORY RECEPTOR"/>
    <property type="match status" value="1"/>
</dbReference>
<dbReference type="EMBL" id="GEZM01031081">
    <property type="protein sequence ID" value="JAV85075.1"/>
    <property type="molecule type" value="Transcribed_RNA"/>
</dbReference>
<reference evidence="10 11" key="2">
    <citation type="journal article" date="2018" name="Elife">
        <title>Firefly genomes illuminate parallel origins of bioluminescence in beetles.</title>
        <authorList>
            <person name="Fallon T.R."/>
            <person name="Lower S.E."/>
            <person name="Chang C.H."/>
            <person name="Bessho-Uehara M."/>
            <person name="Martin G.J."/>
            <person name="Bewick A.J."/>
            <person name="Behringer M."/>
            <person name="Debat H.J."/>
            <person name="Wong I."/>
            <person name="Day J.C."/>
            <person name="Suvorov A."/>
            <person name="Silva C.J."/>
            <person name="Stanger-Hall K.F."/>
            <person name="Hall D.W."/>
            <person name="Schmitz R.J."/>
            <person name="Nelson D.R."/>
            <person name="Lewis S.M."/>
            <person name="Shigenobu S."/>
            <person name="Bybee S.M."/>
            <person name="Larracuente A.M."/>
            <person name="Oba Y."/>
            <person name="Weng J.K."/>
        </authorList>
    </citation>
    <scope>NUCLEOTIDE SEQUENCE [LARGE SCALE GENOMIC DNA]</scope>
    <source>
        <strain evidence="10">1611_PpyrPB1</strain>
        <tissue evidence="10">Whole body</tissue>
    </source>
</reference>
<keyword evidence="4 8" id="KW-1133">Transmembrane helix</keyword>
<keyword evidence="3 8" id="KW-0812">Transmembrane</keyword>
<dbReference type="FunCoup" id="A0A1Y1MKZ8">
    <property type="interactions" value="4"/>
</dbReference>
<comment type="function">
    <text evidence="8">Gustatory receptor which mediates acceptance or avoidance behavior, depending on its substrates.</text>
</comment>
<dbReference type="InParanoid" id="A0A1Y1MKZ8"/>
<gene>
    <name evidence="10" type="ORF">PPYR_04643</name>
</gene>
<reference evidence="10" key="3">
    <citation type="submission" date="2019-08" db="EMBL/GenBank/DDBJ databases">
        <authorList>
            <consortium name="Photinus pyralis genome working group"/>
            <person name="Fallon T.R."/>
            <person name="Sander Lower S.E."/>
            <person name="Weng J.-K."/>
        </authorList>
    </citation>
    <scope>NUCLEOTIDE SEQUENCE</scope>
    <source>
        <strain evidence="10">1611_PpyrPB1</strain>
        <tissue evidence="10">Whole body</tissue>
    </source>
</reference>
<dbReference type="GO" id="GO:0007635">
    <property type="term" value="P:chemosensory behavior"/>
    <property type="evidence" value="ECO:0007669"/>
    <property type="project" value="TreeGrafter"/>
</dbReference>
<keyword evidence="5 8" id="KW-0472">Membrane</keyword>
<feature type="transmembrane region" description="Helical" evidence="8">
    <location>
        <begin position="300"/>
        <end position="317"/>
    </location>
</feature>
<comment type="similarity">
    <text evidence="8">Belongs to the insect chemoreceptor superfamily. Gustatory receptor (GR) family.</text>
</comment>
<keyword evidence="6 8" id="KW-0675">Receptor</keyword>
<keyword evidence="7 8" id="KW-0807">Transducer</keyword>
<feature type="transmembrane region" description="Helical" evidence="8">
    <location>
        <begin position="139"/>
        <end position="161"/>
    </location>
</feature>
<evidence type="ECO:0000256" key="5">
    <source>
        <dbReference type="ARBA" id="ARBA00023136"/>
    </source>
</evidence>
<evidence type="ECO:0000256" key="2">
    <source>
        <dbReference type="ARBA" id="ARBA00022475"/>
    </source>
</evidence>
<feature type="transmembrane region" description="Helical" evidence="8">
    <location>
        <begin position="84"/>
        <end position="105"/>
    </location>
</feature>
<name>A0A1Y1MKZ8_PHOPY</name>
<dbReference type="PANTHER" id="PTHR21143:SF133">
    <property type="entry name" value="GUSTATORY AND PHEROMONE RECEPTOR 32A-RELATED"/>
    <property type="match status" value="1"/>
</dbReference>
<comment type="subcellular location">
    <subcellularLocation>
        <location evidence="1 8">Cell membrane</location>
        <topology evidence="1 8">Multi-pass membrane protein</topology>
    </subcellularLocation>
</comment>
<dbReference type="GO" id="GO:0050909">
    <property type="term" value="P:sensory perception of taste"/>
    <property type="evidence" value="ECO:0007669"/>
    <property type="project" value="InterPro"/>
</dbReference>
<evidence type="ECO:0000313" key="10">
    <source>
        <dbReference type="EMBL" id="KAB0802457.1"/>
    </source>
</evidence>
<feature type="transmembrane region" description="Helical" evidence="8">
    <location>
        <begin position="167"/>
        <end position="193"/>
    </location>
</feature>
<sequence>MKDVTCKRLCLPKIKDLYDVISPVFVVSKILGLAPFRFDNSTRRYIPHCGSFIGIRFGMVIGLMVYVAVLVYDPNSSINIGWLALHFEIYLGTMITGIILILAVANQKLLIPAIESLISIDKAMKQIGINVTYKNAQKFAYSQISFICCIFSSKLILQAFATPKNKFVYNVFNVVDFMNTIMMFQYVDILLLLRQRYIWLNRKIRSLSQASYGQYHCLVVPKQCFAQENVQYIPTKKLIRCIGKLHRDLYRTAKIINRTYGVQILVTISARFVMITTQLINLYKTIQDPNQGSVNTYGLLGVYLFLHCSKVFMLCSIGENTASKARDTGVYLHTLWDPDDAIKEEVNFMSLQILHQNLHFTAAGFFTLDYTLIHSIVGAVTTYMIIIIQFDVNTKN</sequence>
<dbReference type="EMBL" id="VVIM01000002">
    <property type="protein sequence ID" value="KAB0802457.1"/>
    <property type="molecule type" value="Genomic_DNA"/>
</dbReference>
<reference evidence="9" key="1">
    <citation type="journal article" date="2016" name="Sci. Rep.">
        <title>Molecular characterization of firefly nuptial gifts: a multi-omics approach sheds light on postcopulatory sexual selection.</title>
        <authorList>
            <person name="Al-Wathiqui N."/>
            <person name="Fallon T.R."/>
            <person name="South A."/>
            <person name="Weng J.K."/>
            <person name="Lewis S.M."/>
        </authorList>
    </citation>
    <scope>NUCLEOTIDE SEQUENCE</scope>
</reference>
<accession>A0A1Y1MKZ8</accession>
<proteinExistence type="inferred from homology"/>
<feature type="transmembrane region" description="Helical" evidence="8">
    <location>
        <begin position="260"/>
        <end position="280"/>
    </location>
</feature>
<dbReference type="GO" id="GO:0008049">
    <property type="term" value="P:male courtship behavior"/>
    <property type="evidence" value="ECO:0007669"/>
    <property type="project" value="TreeGrafter"/>
</dbReference>
<organism evidence="9">
    <name type="scientific">Photinus pyralis</name>
    <name type="common">Common eastern firefly</name>
    <name type="synonym">Lampyris pyralis</name>
    <dbReference type="NCBI Taxonomy" id="7054"/>
    <lineage>
        <taxon>Eukaryota</taxon>
        <taxon>Metazoa</taxon>
        <taxon>Ecdysozoa</taxon>
        <taxon>Arthropoda</taxon>
        <taxon>Hexapoda</taxon>
        <taxon>Insecta</taxon>
        <taxon>Pterygota</taxon>
        <taxon>Neoptera</taxon>
        <taxon>Endopterygota</taxon>
        <taxon>Coleoptera</taxon>
        <taxon>Polyphaga</taxon>
        <taxon>Elateriformia</taxon>
        <taxon>Elateroidea</taxon>
        <taxon>Lampyridae</taxon>
        <taxon>Lampyrinae</taxon>
        <taxon>Photinus</taxon>
    </lineage>
</organism>
<dbReference type="GO" id="GO:0030425">
    <property type="term" value="C:dendrite"/>
    <property type="evidence" value="ECO:0007669"/>
    <property type="project" value="TreeGrafter"/>
</dbReference>
<dbReference type="GO" id="GO:0005886">
    <property type="term" value="C:plasma membrane"/>
    <property type="evidence" value="ECO:0007669"/>
    <property type="project" value="UniProtKB-SubCell"/>
</dbReference>
<dbReference type="GO" id="GO:0030424">
    <property type="term" value="C:axon"/>
    <property type="evidence" value="ECO:0007669"/>
    <property type="project" value="TreeGrafter"/>
</dbReference>
<evidence type="ECO:0000256" key="3">
    <source>
        <dbReference type="ARBA" id="ARBA00022692"/>
    </source>
</evidence>
<evidence type="ECO:0000256" key="6">
    <source>
        <dbReference type="ARBA" id="ARBA00023170"/>
    </source>
</evidence>
<dbReference type="AlphaFoldDB" id="A0A1Y1MKZ8"/>
<protein>
    <recommendedName>
        <fullName evidence="8">Gustatory receptor</fullName>
    </recommendedName>
</protein>
<feature type="transmembrane region" description="Helical" evidence="8">
    <location>
        <begin position="50"/>
        <end position="72"/>
    </location>
</feature>
<evidence type="ECO:0000256" key="8">
    <source>
        <dbReference type="RuleBase" id="RU363108"/>
    </source>
</evidence>
<dbReference type="GO" id="GO:0043025">
    <property type="term" value="C:neuronal cell body"/>
    <property type="evidence" value="ECO:0007669"/>
    <property type="project" value="TreeGrafter"/>
</dbReference>
<dbReference type="Proteomes" id="UP000327044">
    <property type="component" value="Unassembled WGS sequence"/>
</dbReference>
<keyword evidence="2 8" id="KW-1003">Cell membrane</keyword>
<evidence type="ECO:0000256" key="7">
    <source>
        <dbReference type="ARBA" id="ARBA00023224"/>
    </source>
</evidence>
<keyword evidence="11" id="KW-1185">Reference proteome</keyword>
<dbReference type="GO" id="GO:0007165">
    <property type="term" value="P:signal transduction"/>
    <property type="evidence" value="ECO:0007669"/>
    <property type="project" value="UniProtKB-KW"/>
</dbReference>
<evidence type="ECO:0000256" key="1">
    <source>
        <dbReference type="ARBA" id="ARBA00004651"/>
    </source>
</evidence>
<dbReference type="InterPro" id="IPR013604">
    <property type="entry name" value="7TM_chemorcpt"/>
</dbReference>
<evidence type="ECO:0000313" key="11">
    <source>
        <dbReference type="Proteomes" id="UP000327044"/>
    </source>
</evidence>